<comment type="cofactor">
    <cofactor evidence="1">
        <name>Mg(2+)</name>
        <dbReference type="ChEBI" id="CHEBI:18420"/>
    </cofactor>
</comment>
<evidence type="ECO:0000256" key="7">
    <source>
        <dbReference type="ARBA" id="ARBA00022827"/>
    </source>
</evidence>
<comment type="similarity">
    <text evidence="11">Belongs to the ApbE family.</text>
</comment>
<dbReference type="EC" id="2.7.1.180" evidence="2 11"/>
<evidence type="ECO:0000256" key="4">
    <source>
        <dbReference type="ARBA" id="ARBA00022630"/>
    </source>
</evidence>
<keyword evidence="13" id="KW-1185">Reference proteome</keyword>
<evidence type="ECO:0000256" key="11">
    <source>
        <dbReference type="PIRNR" id="PIRNR006268"/>
    </source>
</evidence>
<evidence type="ECO:0000256" key="8">
    <source>
        <dbReference type="ARBA" id="ARBA00022842"/>
    </source>
</evidence>
<dbReference type="PANTHER" id="PTHR30040">
    <property type="entry name" value="THIAMINE BIOSYNTHESIS LIPOPROTEIN APBE"/>
    <property type="match status" value="1"/>
</dbReference>
<comment type="catalytic activity">
    <reaction evidence="10 11">
        <text>L-threonyl-[protein] + FAD = FMN-L-threonyl-[protein] + AMP + H(+)</text>
        <dbReference type="Rhea" id="RHEA:36847"/>
        <dbReference type="Rhea" id="RHEA-COMP:11060"/>
        <dbReference type="Rhea" id="RHEA-COMP:11061"/>
        <dbReference type="ChEBI" id="CHEBI:15378"/>
        <dbReference type="ChEBI" id="CHEBI:30013"/>
        <dbReference type="ChEBI" id="CHEBI:57692"/>
        <dbReference type="ChEBI" id="CHEBI:74257"/>
        <dbReference type="ChEBI" id="CHEBI:456215"/>
        <dbReference type="EC" id="2.7.1.180"/>
    </reaction>
</comment>
<evidence type="ECO:0000256" key="9">
    <source>
        <dbReference type="ARBA" id="ARBA00031306"/>
    </source>
</evidence>
<keyword evidence="8 11" id="KW-0460">Magnesium</keyword>
<dbReference type="InterPro" id="IPR003374">
    <property type="entry name" value="ApbE-like_sf"/>
</dbReference>
<proteinExistence type="inferred from homology"/>
<dbReference type="GO" id="GO:0016740">
    <property type="term" value="F:transferase activity"/>
    <property type="evidence" value="ECO:0007669"/>
    <property type="project" value="UniProtKB-KW"/>
</dbReference>
<gene>
    <name evidence="12" type="ORF">GCM10023143_14470</name>
</gene>
<evidence type="ECO:0000256" key="2">
    <source>
        <dbReference type="ARBA" id="ARBA00011955"/>
    </source>
</evidence>
<dbReference type="InterPro" id="IPR024932">
    <property type="entry name" value="ApbE"/>
</dbReference>
<evidence type="ECO:0000313" key="13">
    <source>
        <dbReference type="Proteomes" id="UP001501207"/>
    </source>
</evidence>
<dbReference type="EMBL" id="BAABFN010000002">
    <property type="protein sequence ID" value="GAA4307659.1"/>
    <property type="molecule type" value="Genomic_DNA"/>
</dbReference>
<evidence type="ECO:0000256" key="6">
    <source>
        <dbReference type="ARBA" id="ARBA00022723"/>
    </source>
</evidence>
<dbReference type="Gene3D" id="3.10.520.10">
    <property type="entry name" value="ApbE-like domains"/>
    <property type="match status" value="1"/>
</dbReference>
<keyword evidence="7 11" id="KW-0274">FAD</keyword>
<keyword evidence="5 11" id="KW-0808">Transferase</keyword>
<dbReference type="PANTHER" id="PTHR30040:SF2">
    <property type="entry name" value="FAD:PROTEIN FMN TRANSFERASE"/>
    <property type="match status" value="1"/>
</dbReference>
<keyword evidence="4 11" id="KW-0285">Flavoprotein</keyword>
<dbReference type="RefSeq" id="WP_344977730.1">
    <property type="nucleotide sequence ID" value="NZ_BAABFN010000002.1"/>
</dbReference>
<sequence length="337" mass="37033">MFRFYNLFLFFFVIAQAGPGTLPLKAQKKYIFTQPKMGSPFRIIIYGRDSAAIAQVADNAFKQVDTLNLLFSDYINNSELSRLSAGSGTGQYVPVSAPMLDILRRSLQASRLSGGSFDITVGPVVKRWRKARKDQVFPDRAAIKAALRSTGYRYIHLDTARSAVWLEKKGMQLDLGGIGKGYAAQAALDYIRKAGYPAAMTDAGGDMALGDAPGGDKGWLIAINMPEQRDALLPKMLQLHNCAVATSGDVYQYLTYKGKRYSHIIDPRTGMGVTFQRNVTVIAPEGATADWLAKAGSILPLRKAFRLVNRIPGAEMLVTELRKGKLFQKSSAGFYKN</sequence>
<dbReference type="Proteomes" id="UP001501207">
    <property type="component" value="Unassembled WGS sequence"/>
</dbReference>
<keyword evidence="6 11" id="KW-0479">Metal-binding</keyword>
<organism evidence="12 13">
    <name type="scientific">Compostibacter hankyongensis</name>
    <dbReference type="NCBI Taxonomy" id="1007089"/>
    <lineage>
        <taxon>Bacteria</taxon>
        <taxon>Pseudomonadati</taxon>
        <taxon>Bacteroidota</taxon>
        <taxon>Chitinophagia</taxon>
        <taxon>Chitinophagales</taxon>
        <taxon>Chitinophagaceae</taxon>
        <taxon>Compostibacter</taxon>
    </lineage>
</organism>
<evidence type="ECO:0000313" key="12">
    <source>
        <dbReference type="EMBL" id="GAA4307659.1"/>
    </source>
</evidence>
<comment type="caution">
    <text evidence="12">The sequence shown here is derived from an EMBL/GenBank/DDBJ whole genome shotgun (WGS) entry which is preliminary data.</text>
</comment>
<dbReference type="SUPFAM" id="SSF143631">
    <property type="entry name" value="ApbE-like"/>
    <property type="match status" value="1"/>
</dbReference>
<evidence type="ECO:0000256" key="10">
    <source>
        <dbReference type="ARBA" id="ARBA00048540"/>
    </source>
</evidence>
<protein>
    <recommendedName>
        <fullName evidence="3 11">FAD:protein FMN transferase</fullName>
        <ecNumber evidence="2 11">2.7.1.180</ecNumber>
    </recommendedName>
    <alternativeName>
        <fullName evidence="9 11">Flavin transferase</fullName>
    </alternativeName>
</protein>
<evidence type="ECO:0000256" key="3">
    <source>
        <dbReference type="ARBA" id="ARBA00016337"/>
    </source>
</evidence>
<dbReference type="PIRSF" id="PIRSF006268">
    <property type="entry name" value="ApbE"/>
    <property type="match status" value="1"/>
</dbReference>
<reference evidence="13" key="1">
    <citation type="journal article" date="2019" name="Int. J. Syst. Evol. Microbiol.">
        <title>The Global Catalogue of Microorganisms (GCM) 10K type strain sequencing project: providing services to taxonomists for standard genome sequencing and annotation.</title>
        <authorList>
            <consortium name="The Broad Institute Genomics Platform"/>
            <consortium name="The Broad Institute Genome Sequencing Center for Infectious Disease"/>
            <person name="Wu L."/>
            <person name="Ma J."/>
        </authorList>
    </citation>
    <scope>NUCLEOTIDE SEQUENCE [LARGE SCALE GENOMIC DNA]</scope>
    <source>
        <strain evidence="13">JCM 17664</strain>
    </source>
</reference>
<evidence type="ECO:0000256" key="1">
    <source>
        <dbReference type="ARBA" id="ARBA00001946"/>
    </source>
</evidence>
<dbReference type="Pfam" id="PF02424">
    <property type="entry name" value="ApbE"/>
    <property type="match status" value="1"/>
</dbReference>
<accession>A0ABP8FNN0</accession>
<evidence type="ECO:0000256" key="5">
    <source>
        <dbReference type="ARBA" id="ARBA00022679"/>
    </source>
</evidence>
<name>A0ABP8FNN0_9BACT</name>